<dbReference type="CDD" id="cd00077">
    <property type="entry name" value="HDc"/>
    <property type="match status" value="1"/>
</dbReference>
<comment type="similarity">
    <text evidence="7">Belongs to the class-II aminoacyl-tRNA synthetase family.</text>
</comment>
<dbReference type="Pfam" id="PF01336">
    <property type="entry name" value="tRNA_anti-codon"/>
    <property type="match status" value="1"/>
</dbReference>
<dbReference type="NCBIfam" id="TIGR00277">
    <property type="entry name" value="HDIG"/>
    <property type="match status" value="1"/>
</dbReference>
<evidence type="ECO:0000313" key="10">
    <source>
        <dbReference type="EMBL" id="KKS98743.1"/>
    </source>
</evidence>
<comment type="cofactor">
    <cofactor evidence="7 8">
        <name>Mg(2+)</name>
        <dbReference type="ChEBI" id="CHEBI:18420"/>
    </cofactor>
    <text evidence="7 8">Binds 3 Mg(2+) ions per subunit.</text>
</comment>
<dbReference type="Gene3D" id="3.30.930.10">
    <property type="entry name" value="Bira Bifunctional Protein, Domain 2"/>
    <property type="match status" value="1"/>
</dbReference>
<evidence type="ECO:0000256" key="5">
    <source>
        <dbReference type="ARBA" id="ARBA00023146"/>
    </source>
</evidence>
<organism evidence="10 11">
    <name type="scientific">Candidatus Gottesmanbacteria bacterium GW2011_GWA2_43_14</name>
    <dbReference type="NCBI Taxonomy" id="1618443"/>
    <lineage>
        <taxon>Bacteria</taxon>
        <taxon>Candidatus Gottesmaniibacteriota</taxon>
    </lineage>
</organism>
<evidence type="ECO:0000256" key="4">
    <source>
        <dbReference type="ARBA" id="ARBA00022840"/>
    </source>
</evidence>
<dbReference type="InterPro" id="IPR002313">
    <property type="entry name" value="Lys-tRNA-ligase_II"/>
</dbReference>
<dbReference type="NCBIfam" id="TIGR00499">
    <property type="entry name" value="lysS_bact"/>
    <property type="match status" value="1"/>
</dbReference>
<dbReference type="InterPro" id="IPR006195">
    <property type="entry name" value="aa-tRNA-synth_II"/>
</dbReference>
<dbReference type="SUPFAM" id="SSF55681">
    <property type="entry name" value="Class II aaRS and biotin synthetases"/>
    <property type="match status" value="1"/>
</dbReference>
<dbReference type="GO" id="GO:0006430">
    <property type="term" value="P:lysyl-tRNA aminoacylation"/>
    <property type="evidence" value="ECO:0007669"/>
    <property type="project" value="UniProtKB-UniRule"/>
</dbReference>
<dbReference type="HAMAP" id="MF_00252">
    <property type="entry name" value="Lys_tRNA_synth_class2"/>
    <property type="match status" value="1"/>
</dbReference>
<dbReference type="Proteomes" id="UP000034894">
    <property type="component" value="Unassembled WGS sequence"/>
</dbReference>
<dbReference type="Pfam" id="PF00152">
    <property type="entry name" value="tRNA-synt_2"/>
    <property type="match status" value="1"/>
</dbReference>
<feature type="domain" description="Aminoacyl-transfer RNA synthetases class-II family profile" evidence="9">
    <location>
        <begin position="165"/>
        <end position="485"/>
    </location>
</feature>
<dbReference type="CDD" id="cd00775">
    <property type="entry name" value="LysRS_core"/>
    <property type="match status" value="1"/>
</dbReference>
<keyword evidence="4 7" id="KW-0067">ATP-binding</keyword>
<dbReference type="Gene3D" id="1.10.3210.10">
    <property type="entry name" value="Hypothetical protein af1432"/>
    <property type="match status" value="1"/>
</dbReference>
<dbReference type="Gene3D" id="2.40.50.140">
    <property type="entry name" value="Nucleic acid-binding proteins"/>
    <property type="match status" value="1"/>
</dbReference>
<dbReference type="InterPro" id="IPR004364">
    <property type="entry name" value="Aa-tRNA-synt_II"/>
</dbReference>
<dbReference type="GO" id="GO:0005829">
    <property type="term" value="C:cytosol"/>
    <property type="evidence" value="ECO:0007669"/>
    <property type="project" value="TreeGrafter"/>
</dbReference>
<comment type="subunit">
    <text evidence="7">Homodimer.</text>
</comment>
<dbReference type="PANTHER" id="PTHR42918">
    <property type="entry name" value="LYSYL-TRNA SYNTHETASE"/>
    <property type="match status" value="1"/>
</dbReference>
<keyword evidence="7" id="KW-0648">Protein biosynthesis</keyword>
<keyword evidence="7 8" id="KW-0460">Magnesium</keyword>
<dbReference type="InterPro" id="IPR018149">
    <property type="entry name" value="Lys-tRNA-synth_II_C"/>
</dbReference>
<comment type="catalytic activity">
    <reaction evidence="6 7 8">
        <text>tRNA(Lys) + L-lysine + ATP = L-lysyl-tRNA(Lys) + AMP + diphosphate</text>
        <dbReference type="Rhea" id="RHEA:20792"/>
        <dbReference type="Rhea" id="RHEA-COMP:9696"/>
        <dbReference type="Rhea" id="RHEA-COMP:9697"/>
        <dbReference type="ChEBI" id="CHEBI:30616"/>
        <dbReference type="ChEBI" id="CHEBI:32551"/>
        <dbReference type="ChEBI" id="CHEBI:33019"/>
        <dbReference type="ChEBI" id="CHEBI:78442"/>
        <dbReference type="ChEBI" id="CHEBI:78529"/>
        <dbReference type="ChEBI" id="CHEBI:456215"/>
        <dbReference type="EC" id="6.1.1.6"/>
    </reaction>
</comment>
<evidence type="ECO:0000256" key="8">
    <source>
        <dbReference type="RuleBase" id="RU000336"/>
    </source>
</evidence>
<dbReference type="InterPro" id="IPR006675">
    <property type="entry name" value="HDIG_dom"/>
</dbReference>
<evidence type="ECO:0000256" key="6">
    <source>
        <dbReference type="ARBA" id="ARBA00048573"/>
    </source>
</evidence>
<dbReference type="InterPro" id="IPR045864">
    <property type="entry name" value="aa-tRNA-synth_II/BPL/LPL"/>
</dbReference>
<sequence>MATIDDLKKTRLRKLEELRKKDVNPYPATIRRSETLTKAKTMDGKTVGVAGRLMAIRGQGKISFADIFDGSARMQIVFKTDSLAKKTSELLSYIDLGDFIAVQGNVGRTKAGEISVIASNFQIITKTVRPLPDKWHGLKDIEERYRKRYLDMLLNPEVRRKLETRSHIVRAIRNYLDNKGFMEVETPTLQPVYGGGFARPFKTHHNSLEADFYLRISDEMYLKRLIVGGIEKVYEITKVFRNEGFDRDHNPEFTMFEAQIAYRDYKYGMDLIEEIIEYTAKKATGKTKFTYQGIEMDVKRPWQRFSMVEAIGKFAGLDPLKWKTLVEAKKEVKTLKIAPVKFEALDKINSLGEVIAFVFEEMVEDRLVQPTIVFDYPIEVSPLAKKCRDPRFTQRFEMFAFGSELGNNYSELNDPIDLKKRFVEEKKREEAGFEEAHQTDYDYLEAIEHGFPPTCGIAIGIDRLVMLFTDAKNIKEVIAFPTLRPELAPHQAGKVQVNKTSIPAKKKPVKKADLKFTREKAWELLNLKMKNQNLIRHCLSVEAVMRALASHFREDRELWGIAGLLHDGDYEMTKDTPERHTLEMTEWLKEKGVENRELLEVILSHNFTHTGQNPPKNRLEWSLYCCDELTGLIVAVALVKDKKLANVSVDSVMSKFPVKHFAAGVHREQIKKCEEKLGIKLDMFIGLTLSAMQGISADLHL</sequence>
<keyword evidence="2 7" id="KW-0479">Metal-binding</keyword>
<dbReference type="Pfam" id="PF01966">
    <property type="entry name" value="HD"/>
    <property type="match status" value="1"/>
</dbReference>
<evidence type="ECO:0000313" key="11">
    <source>
        <dbReference type="Proteomes" id="UP000034894"/>
    </source>
</evidence>
<dbReference type="InterPro" id="IPR003607">
    <property type="entry name" value="HD/PDEase_dom"/>
</dbReference>
<name>A0A0G1GIZ9_9BACT</name>
<comment type="caution">
    <text evidence="10">The sequence shown here is derived from an EMBL/GenBank/DDBJ whole genome shotgun (WGS) entry which is preliminary data.</text>
</comment>
<dbReference type="PRINTS" id="PR00982">
    <property type="entry name" value="TRNASYNTHLYS"/>
</dbReference>
<keyword evidence="1 7" id="KW-0436">Ligase</keyword>
<keyword evidence="7" id="KW-0963">Cytoplasm</keyword>
<dbReference type="InterPro" id="IPR044136">
    <property type="entry name" value="Lys-tRNA-ligase_II_N"/>
</dbReference>
<reference evidence="10 11" key="1">
    <citation type="journal article" date="2015" name="Nature">
        <title>rRNA introns, odd ribosomes, and small enigmatic genomes across a large radiation of phyla.</title>
        <authorList>
            <person name="Brown C.T."/>
            <person name="Hug L.A."/>
            <person name="Thomas B.C."/>
            <person name="Sharon I."/>
            <person name="Castelle C.J."/>
            <person name="Singh A."/>
            <person name="Wilkins M.J."/>
            <person name="Williams K.H."/>
            <person name="Banfield J.F."/>
        </authorList>
    </citation>
    <scope>NUCLEOTIDE SEQUENCE [LARGE SCALE GENOMIC DNA]</scope>
</reference>
<gene>
    <name evidence="7" type="primary">lysS</name>
    <name evidence="10" type="ORF">UV73_C0001G0264</name>
</gene>
<dbReference type="GO" id="GO:0000287">
    <property type="term" value="F:magnesium ion binding"/>
    <property type="evidence" value="ECO:0007669"/>
    <property type="project" value="UniProtKB-UniRule"/>
</dbReference>
<dbReference type="EMBL" id="LCFP01000001">
    <property type="protein sequence ID" value="KKS98743.1"/>
    <property type="molecule type" value="Genomic_DNA"/>
</dbReference>
<evidence type="ECO:0000256" key="3">
    <source>
        <dbReference type="ARBA" id="ARBA00022741"/>
    </source>
</evidence>
<accession>A0A0G1GIZ9</accession>
<protein>
    <recommendedName>
        <fullName evidence="7">Lysine--tRNA ligase</fullName>
        <ecNumber evidence="7">6.1.1.6</ecNumber>
    </recommendedName>
    <alternativeName>
        <fullName evidence="7">Lysyl-tRNA synthetase</fullName>
        <shortName evidence="7">LysRS</shortName>
    </alternativeName>
</protein>
<dbReference type="GO" id="GO:0004824">
    <property type="term" value="F:lysine-tRNA ligase activity"/>
    <property type="evidence" value="ECO:0007669"/>
    <property type="project" value="UniProtKB-UniRule"/>
</dbReference>
<keyword evidence="5 7" id="KW-0030">Aminoacyl-tRNA synthetase</keyword>
<dbReference type="CDD" id="cd04322">
    <property type="entry name" value="LysRS_N"/>
    <property type="match status" value="1"/>
</dbReference>
<dbReference type="SUPFAM" id="SSF109604">
    <property type="entry name" value="HD-domain/PDEase-like"/>
    <property type="match status" value="1"/>
</dbReference>
<dbReference type="GO" id="GO:0000049">
    <property type="term" value="F:tRNA binding"/>
    <property type="evidence" value="ECO:0007669"/>
    <property type="project" value="TreeGrafter"/>
</dbReference>
<dbReference type="AlphaFoldDB" id="A0A0G1GIZ9"/>
<dbReference type="InterPro" id="IPR006674">
    <property type="entry name" value="HD_domain"/>
</dbReference>
<evidence type="ECO:0000256" key="1">
    <source>
        <dbReference type="ARBA" id="ARBA00022598"/>
    </source>
</evidence>
<keyword evidence="3 7" id="KW-0547">Nucleotide-binding</keyword>
<feature type="binding site" evidence="7">
    <location>
        <position position="404"/>
    </location>
    <ligand>
        <name>Mg(2+)</name>
        <dbReference type="ChEBI" id="CHEBI:18420"/>
        <label>2</label>
    </ligand>
</feature>
<dbReference type="EC" id="6.1.1.6" evidence="7"/>
<dbReference type="STRING" id="1618443.UV73_C0001G0264"/>
<dbReference type="PROSITE" id="PS50862">
    <property type="entry name" value="AA_TRNA_LIGASE_II"/>
    <property type="match status" value="1"/>
</dbReference>
<evidence type="ECO:0000256" key="7">
    <source>
        <dbReference type="HAMAP-Rule" id="MF_00252"/>
    </source>
</evidence>
<dbReference type="GO" id="GO:0005524">
    <property type="term" value="F:ATP binding"/>
    <property type="evidence" value="ECO:0007669"/>
    <property type="project" value="UniProtKB-UniRule"/>
</dbReference>
<dbReference type="PANTHER" id="PTHR42918:SF15">
    <property type="entry name" value="LYSINE--TRNA LIGASE, CHLOROPLASTIC_MITOCHONDRIAL"/>
    <property type="match status" value="1"/>
</dbReference>
<feature type="binding site" evidence="7">
    <location>
        <position position="397"/>
    </location>
    <ligand>
        <name>Mg(2+)</name>
        <dbReference type="ChEBI" id="CHEBI:18420"/>
        <label>1</label>
    </ligand>
</feature>
<dbReference type="SUPFAM" id="SSF50249">
    <property type="entry name" value="Nucleic acid-binding proteins"/>
    <property type="match status" value="1"/>
</dbReference>
<evidence type="ECO:0000256" key="2">
    <source>
        <dbReference type="ARBA" id="ARBA00022723"/>
    </source>
</evidence>
<proteinExistence type="inferred from homology"/>
<feature type="binding site" evidence="7">
    <location>
        <position position="404"/>
    </location>
    <ligand>
        <name>Mg(2+)</name>
        <dbReference type="ChEBI" id="CHEBI:18420"/>
        <label>1</label>
    </ligand>
</feature>
<comment type="subcellular location">
    <subcellularLocation>
        <location evidence="7">Cytoplasm</location>
    </subcellularLocation>
</comment>
<evidence type="ECO:0000259" key="9">
    <source>
        <dbReference type="PROSITE" id="PS50862"/>
    </source>
</evidence>
<dbReference type="NCBIfam" id="NF001756">
    <property type="entry name" value="PRK00484.1"/>
    <property type="match status" value="1"/>
</dbReference>
<dbReference type="PATRIC" id="fig|1618443.3.peg.263"/>
<dbReference type="InterPro" id="IPR012340">
    <property type="entry name" value="NA-bd_OB-fold"/>
</dbReference>
<dbReference type="InterPro" id="IPR004365">
    <property type="entry name" value="NA-bd_OB_tRNA"/>
</dbReference>